<dbReference type="VEuPathDB" id="FungiDB:PV10_02364"/>
<feature type="compositionally biased region" description="Basic and acidic residues" evidence="1">
    <location>
        <begin position="534"/>
        <end position="544"/>
    </location>
</feature>
<keyword evidence="3" id="KW-1185">Reference proteome</keyword>
<feature type="compositionally biased region" description="Basic residues" evidence="1">
    <location>
        <begin position="590"/>
        <end position="599"/>
    </location>
</feature>
<gene>
    <name evidence="2" type="ORF">PV10_02364</name>
</gene>
<name>A0A0D2A6K5_EXOME</name>
<feature type="region of interest" description="Disordered" evidence="1">
    <location>
        <begin position="534"/>
        <end position="599"/>
    </location>
</feature>
<dbReference type="GeneID" id="27320209"/>
<organism evidence="2 3">
    <name type="scientific">Exophiala mesophila</name>
    <name type="common">Black yeast-like fungus</name>
    <dbReference type="NCBI Taxonomy" id="212818"/>
    <lineage>
        <taxon>Eukaryota</taxon>
        <taxon>Fungi</taxon>
        <taxon>Dikarya</taxon>
        <taxon>Ascomycota</taxon>
        <taxon>Pezizomycotina</taxon>
        <taxon>Eurotiomycetes</taxon>
        <taxon>Chaetothyriomycetidae</taxon>
        <taxon>Chaetothyriales</taxon>
        <taxon>Herpotrichiellaceae</taxon>
        <taxon>Exophiala</taxon>
    </lineage>
</organism>
<dbReference type="Proteomes" id="UP000054302">
    <property type="component" value="Unassembled WGS sequence"/>
</dbReference>
<dbReference type="EMBL" id="KN847521">
    <property type="protein sequence ID" value="KIV94613.1"/>
    <property type="molecule type" value="Genomic_DNA"/>
</dbReference>
<dbReference type="OMA" id="EFYMYST"/>
<protein>
    <submittedName>
        <fullName evidence="2">Uncharacterized protein</fullName>
    </submittedName>
</protein>
<feature type="region of interest" description="Disordered" evidence="1">
    <location>
        <begin position="484"/>
        <end position="507"/>
    </location>
</feature>
<evidence type="ECO:0000313" key="3">
    <source>
        <dbReference type="Proteomes" id="UP000054302"/>
    </source>
</evidence>
<dbReference type="STRING" id="212818.A0A0D2A6K5"/>
<dbReference type="AlphaFoldDB" id="A0A0D2A6K5"/>
<evidence type="ECO:0000313" key="2">
    <source>
        <dbReference type="EMBL" id="KIV94613.1"/>
    </source>
</evidence>
<sequence length="719" mass="81427">MGRQSHLARLALGRSPFEAPLRDEEGDFIVGPNTQRNNASGYIQEFDARGHPHNERSEHSRLKLRRAQNDVLSIVGVVVKRAETNQSRWDAMTSKQKDQQLSDETVAGTLCRSLAEVYRRLSTRWIVAMRRRTMCFRSHLGLPFTSTIVSEWNTVGARAFFFGGYPLAAVSEISQTFRNNILEENLVIEPTRLFRVSKFRRWLAFLRRECLQVAWFTLEYPFYACSVLQTLSILPHTLIPPLWAFLPVDVDSSWGSWPVLETGSISGIIQKTQAVLLHPFVLAYIQDRLGRLLFLRVHRMVYRLVPRPERPDGVSIVHSRRFVYPEAGMTLLQRIRSKAQETSKQDVIRLCENVLCVVFNFWERNFQVRRGFLPVEMCAQLKHTFFQRVATYYSDMNRRNRDPRSRVRLPDQTLRILALQYTMSDHHIDTVEVDLATDLSMDDAASVSSISGSTSTPDPHDLDIEMTAQEVDDTAQTVGAVLERASSTRESVEQGHNSPDVAGQDAPNTVQDLDEILGDPEPPTPTWQTLVEESGARNEMEETWPRVSTPIPGISRASSLAQAMPRPVRRPTEIEEGPVPVEEENIFRPRQSRGGKGGRRVGVRYRLTRLSTHGAEFLTRSVASLVKSVLMLPIDILFFRSLANWALASEAVLGSKLGIKARAADLWPLLDLSGLKSMHFWNAWALSLGLEALITLGVWRTTTRIALDLGTELCGWGQF</sequence>
<dbReference type="HOGENOM" id="CLU_367597_0_0_1"/>
<dbReference type="RefSeq" id="XP_016226187.1">
    <property type="nucleotide sequence ID" value="XM_016366669.1"/>
</dbReference>
<accession>A0A0D2A6K5</accession>
<dbReference type="OrthoDB" id="5383784at2759"/>
<evidence type="ECO:0000256" key="1">
    <source>
        <dbReference type="SAM" id="MobiDB-lite"/>
    </source>
</evidence>
<proteinExistence type="predicted"/>
<reference evidence="2 3" key="1">
    <citation type="submission" date="2015-01" db="EMBL/GenBank/DDBJ databases">
        <title>The Genome Sequence of Exophiala mesophila CBS40295.</title>
        <authorList>
            <consortium name="The Broad Institute Genomics Platform"/>
            <person name="Cuomo C."/>
            <person name="de Hoog S."/>
            <person name="Gorbushina A."/>
            <person name="Stielow B."/>
            <person name="Teixiera M."/>
            <person name="Abouelleil A."/>
            <person name="Chapman S.B."/>
            <person name="Priest M."/>
            <person name="Young S.K."/>
            <person name="Wortman J."/>
            <person name="Nusbaum C."/>
            <person name="Birren B."/>
        </authorList>
    </citation>
    <scope>NUCLEOTIDE SEQUENCE [LARGE SCALE GENOMIC DNA]</scope>
    <source>
        <strain evidence="2 3">CBS 40295</strain>
    </source>
</reference>